<proteinExistence type="predicted"/>
<dbReference type="RefSeq" id="WP_161025507.1">
    <property type="nucleotide sequence ID" value="NZ_WWCJ01000006.1"/>
</dbReference>
<dbReference type="EMBL" id="WWCJ01000006">
    <property type="protein sequence ID" value="MYN02510.1"/>
    <property type="molecule type" value="Genomic_DNA"/>
</dbReference>
<dbReference type="InterPro" id="IPR001736">
    <property type="entry name" value="PLipase_D/transphosphatidylase"/>
</dbReference>
<dbReference type="GO" id="GO:0004630">
    <property type="term" value="F:phospholipase D activity"/>
    <property type="evidence" value="ECO:0007669"/>
    <property type="project" value="UniProtKB-EC"/>
</dbReference>
<dbReference type="Gene3D" id="3.30.870.10">
    <property type="entry name" value="Endonuclease Chain A"/>
    <property type="match status" value="2"/>
</dbReference>
<name>A0A6N9HGD3_9BURK</name>
<comment type="catalytic activity">
    <reaction evidence="1">
        <text>a 1,2-diacyl-sn-glycero-3-phosphocholine + H2O = a 1,2-diacyl-sn-glycero-3-phosphate + choline + H(+)</text>
        <dbReference type="Rhea" id="RHEA:14445"/>
        <dbReference type="ChEBI" id="CHEBI:15354"/>
        <dbReference type="ChEBI" id="CHEBI:15377"/>
        <dbReference type="ChEBI" id="CHEBI:15378"/>
        <dbReference type="ChEBI" id="CHEBI:57643"/>
        <dbReference type="ChEBI" id="CHEBI:58608"/>
        <dbReference type="EC" id="3.1.4.4"/>
    </reaction>
</comment>
<evidence type="ECO:0000256" key="1">
    <source>
        <dbReference type="ARBA" id="ARBA00000798"/>
    </source>
</evidence>
<dbReference type="SUPFAM" id="SSF56024">
    <property type="entry name" value="Phospholipase D/nuclease"/>
    <property type="match status" value="2"/>
</dbReference>
<keyword evidence="3" id="KW-0378">Hydrolase</keyword>
<sequence length="858" mass="97521">MNDQLALEAQLSLYGDTVCRDTGQYFCNTRPFSTPRFGNKVSLLKSGEEAFHQIYRAMKSANYFVWIADWQMSHDVELVRAADPKRPNRLHHLIEQIIKSKPVQVRVLLYGSLKDTVPGTYDGQAKRKLESLNKQGYPGSVAVILQAPTTGQLDSIDYSHHQKFVVIDGRIGFIGGIDMANGRWETPNYDIIVDPERFVINEMYNPGATKIRGTTSREEKLIEDFDFAKPWSGHLIDEGCQPRMPWQDVHIKIEGPSVVDIHRNFVRRWNMARSTASIWDLDSNHSYIDKNWLKKLKVWDDLEAMQAAQSGSAIVQIVRSVSSNHLFWENMRLDDLELYPNQRERELWKRCLPAWRSSHQDNILNAVKNCIRSADNYVYIETQFFITGFGRWGNQDSTKFGNQDNGIRNGVGDELASRIGFHIKAKTPFHVYLVIPAHPEGSPDSGAVWKQQWLALASIKHGDKSLINQIKKSLKGVGRSPDEWTQYLTVLNMRNFGATIQYARDPDTNNEDFQCEIGRYVVSEQIYIHSKLLIVDDAVAIVGSANTNDRSLTGNGDTEIAAVIVDTEGVEFRDLGSPYKVHTRKFARELRKQLWRKHFGFDIKDSDYFNAGRRAERASASVPIPLPFPPRSKTTDDQMTSIPGGTTIERILEKPCAPDVVRAIQSIAAHNRKIYEQVFTHTPRNFRQFDTGLAFFKIPYPLSVDQNSRNSLNRLNDPVYNLSSREGVNDEKLKSINGTRAALYNYEITPVIKNEDHLGVIPPRLQTDFMTKKLAPHQVAAAANIEYGRRQVRYEDGSIHDVDKAMRHLKNKLVGFFVEAPLNWGVETKISGDPTKHLTVDVAVNMDVPAHQTNQATT</sequence>
<evidence type="ECO:0000256" key="3">
    <source>
        <dbReference type="ARBA" id="ARBA00022801"/>
    </source>
</evidence>
<evidence type="ECO:0000313" key="7">
    <source>
        <dbReference type="Proteomes" id="UP000448575"/>
    </source>
</evidence>
<dbReference type="PANTHER" id="PTHR18896:SF76">
    <property type="entry name" value="PHOSPHOLIPASE"/>
    <property type="match status" value="1"/>
</dbReference>
<reference evidence="6 7" key="1">
    <citation type="submission" date="2019-12" db="EMBL/GenBank/DDBJ databases">
        <title>Novel species isolated from a subtropical stream in China.</title>
        <authorList>
            <person name="Lu H."/>
        </authorList>
    </citation>
    <scope>NUCLEOTIDE SEQUENCE [LARGE SCALE GENOMIC DNA]</scope>
    <source>
        <strain evidence="6 7">DS3</strain>
    </source>
</reference>
<dbReference type="PANTHER" id="PTHR18896">
    <property type="entry name" value="PHOSPHOLIPASE D"/>
    <property type="match status" value="1"/>
</dbReference>
<dbReference type="InterPro" id="IPR025202">
    <property type="entry name" value="PLD-like_dom"/>
</dbReference>
<dbReference type="SMART" id="SM00155">
    <property type="entry name" value="PLDc"/>
    <property type="match status" value="2"/>
</dbReference>
<dbReference type="CDD" id="cd09141">
    <property type="entry name" value="PLDc_vPLD1_2_yPLD_like_2"/>
    <property type="match status" value="1"/>
</dbReference>
<keyword evidence="4" id="KW-0443">Lipid metabolism</keyword>
<comment type="caution">
    <text evidence="6">The sequence shown here is derived from an EMBL/GenBank/DDBJ whole genome shotgun (WGS) entry which is preliminary data.</text>
</comment>
<dbReference type="AlphaFoldDB" id="A0A6N9HGD3"/>
<dbReference type="PROSITE" id="PS50035">
    <property type="entry name" value="PLD"/>
    <property type="match status" value="2"/>
</dbReference>
<dbReference type="Proteomes" id="UP000448575">
    <property type="component" value="Unassembled WGS sequence"/>
</dbReference>
<accession>A0A6N9HGD3</accession>
<dbReference type="Pfam" id="PF00614">
    <property type="entry name" value="PLDc"/>
    <property type="match status" value="1"/>
</dbReference>
<gene>
    <name evidence="6" type="ORF">GTP41_10410</name>
</gene>
<protein>
    <recommendedName>
        <fullName evidence="5">PLD phosphodiesterase domain-containing protein</fullName>
    </recommendedName>
</protein>
<keyword evidence="7" id="KW-1185">Reference proteome</keyword>
<evidence type="ECO:0000256" key="4">
    <source>
        <dbReference type="ARBA" id="ARBA00023098"/>
    </source>
</evidence>
<evidence type="ECO:0000256" key="2">
    <source>
        <dbReference type="ARBA" id="ARBA00022737"/>
    </source>
</evidence>
<feature type="domain" description="PLD phosphodiesterase" evidence="5">
    <location>
        <begin position="524"/>
        <end position="551"/>
    </location>
</feature>
<dbReference type="GO" id="GO:0009395">
    <property type="term" value="P:phospholipid catabolic process"/>
    <property type="evidence" value="ECO:0007669"/>
    <property type="project" value="TreeGrafter"/>
</dbReference>
<evidence type="ECO:0000259" key="5">
    <source>
        <dbReference type="PROSITE" id="PS50035"/>
    </source>
</evidence>
<feature type="domain" description="PLD phosphodiesterase" evidence="5">
    <location>
        <begin position="156"/>
        <end position="183"/>
    </location>
</feature>
<keyword evidence="2" id="KW-0677">Repeat</keyword>
<dbReference type="Pfam" id="PF13091">
    <property type="entry name" value="PLDc_2"/>
    <property type="match status" value="1"/>
</dbReference>
<evidence type="ECO:0000313" key="6">
    <source>
        <dbReference type="EMBL" id="MYN02510.1"/>
    </source>
</evidence>
<organism evidence="6 7">
    <name type="scientific">Pseudoduganella guangdongensis</name>
    <dbReference type="NCBI Taxonomy" id="2692179"/>
    <lineage>
        <taxon>Bacteria</taxon>
        <taxon>Pseudomonadati</taxon>
        <taxon>Pseudomonadota</taxon>
        <taxon>Betaproteobacteria</taxon>
        <taxon>Burkholderiales</taxon>
        <taxon>Oxalobacteraceae</taxon>
        <taxon>Telluria group</taxon>
        <taxon>Pseudoduganella</taxon>
    </lineage>
</organism>
<dbReference type="InterPro" id="IPR015679">
    <property type="entry name" value="PLipase_D_fam"/>
</dbReference>